<dbReference type="GO" id="GO:0016020">
    <property type="term" value="C:membrane"/>
    <property type="evidence" value="ECO:0007669"/>
    <property type="project" value="UniProtKB-SubCell"/>
</dbReference>
<dbReference type="EnsemblMetazoa" id="XM_038011174.1">
    <property type="protein sequence ID" value="XP_037867102.1"/>
    <property type="gene ID" value="LOC105842186"/>
</dbReference>
<keyword evidence="8" id="KW-1185">Reference proteome</keyword>
<feature type="transmembrane region" description="Helical" evidence="6">
    <location>
        <begin position="12"/>
        <end position="30"/>
    </location>
</feature>
<feature type="transmembrane region" description="Helical" evidence="6">
    <location>
        <begin position="260"/>
        <end position="283"/>
    </location>
</feature>
<dbReference type="GO" id="GO:0016409">
    <property type="term" value="F:palmitoyltransferase activity"/>
    <property type="evidence" value="ECO:0007669"/>
    <property type="project" value="TreeGrafter"/>
</dbReference>
<feature type="transmembrane region" description="Helical" evidence="6">
    <location>
        <begin position="383"/>
        <end position="401"/>
    </location>
</feature>
<feature type="transmembrane region" description="Helical" evidence="6">
    <location>
        <begin position="102"/>
        <end position="128"/>
    </location>
</feature>
<evidence type="ECO:0000313" key="7">
    <source>
        <dbReference type="EnsemblMetazoa" id="XP_037867102.1"/>
    </source>
</evidence>
<dbReference type="GeneID" id="105842186"/>
<organism evidence="7 8">
    <name type="scientific">Bombyx mori</name>
    <name type="common">Silk moth</name>
    <dbReference type="NCBI Taxonomy" id="7091"/>
    <lineage>
        <taxon>Eukaryota</taxon>
        <taxon>Metazoa</taxon>
        <taxon>Ecdysozoa</taxon>
        <taxon>Arthropoda</taxon>
        <taxon>Hexapoda</taxon>
        <taxon>Insecta</taxon>
        <taxon>Pterygota</taxon>
        <taxon>Neoptera</taxon>
        <taxon>Endopterygota</taxon>
        <taxon>Lepidoptera</taxon>
        <taxon>Glossata</taxon>
        <taxon>Ditrysia</taxon>
        <taxon>Bombycoidea</taxon>
        <taxon>Bombycidae</taxon>
        <taxon>Bombycinae</taxon>
        <taxon>Bombyx</taxon>
    </lineage>
</organism>
<evidence type="ECO:0000256" key="4">
    <source>
        <dbReference type="ARBA" id="ARBA00023136"/>
    </source>
</evidence>
<feature type="transmembrane region" description="Helical" evidence="6">
    <location>
        <begin position="218"/>
        <end position="239"/>
    </location>
</feature>
<proteinExistence type="inferred from homology"/>
<accession>A0A8R2LV85</accession>
<comment type="subcellular location">
    <subcellularLocation>
        <location evidence="1">Membrane</location>
        <topology evidence="1">Multi-pass membrane protein</topology>
    </subcellularLocation>
</comment>
<dbReference type="AlphaFoldDB" id="A0A8R2LV85"/>
<dbReference type="CTD" id="44098"/>
<dbReference type="PANTHER" id="PTHR13285:SF18">
    <property type="entry name" value="PROTEIN-CYSTEINE N-PALMITOYLTRANSFERASE RASP"/>
    <property type="match status" value="1"/>
</dbReference>
<dbReference type="Proteomes" id="UP000005204">
    <property type="component" value="Unassembled WGS sequence"/>
</dbReference>
<feature type="transmembrane region" description="Helical" evidence="6">
    <location>
        <begin position="487"/>
        <end position="508"/>
    </location>
</feature>
<evidence type="ECO:0000256" key="3">
    <source>
        <dbReference type="ARBA" id="ARBA00022989"/>
    </source>
</evidence>
<feature type="transmembrane region" description="Helical" evidence="6">
    <location>
        <begin position="295"/>
        <end position="318"/>
    </location>
</feature>
<dbReference type="PANTHER" id="PTHR13285">
    <property type="entry name" value="ACYLTRANSFERASE"/>
    <property type="match status" value="1"/>
</dbReference>
<sequence>MNIILHFEQYIYLSIWILANFYSLFSLVQAQNEILENNPQLGYSLRDLAHGWAFVDRLRDISDVEWSTWKHFIQTSWVYLILQFAISEIIRKTKLTCLKHWYIISSIMFVLIYWGWKPLIIILMQPVIFSTIIFLGGKKTSIWLTSIVLLMSYNSLKYKYYFWNFLDYKHIQDEEVYLVLFAVAWIELRCISFCVDYIDMKEKFTKEKAYKVSIYQAILDMFSYVLYAPLLYVGPIMLYEDFEKSFTVKNEKYTTKLKRFVWDMLLYLFYTFLLDLSFHYVYFYALQSNIEAIKSLPTLALCGGGLWMGLVFHLKYVISYGTTGAFARLDNMEPPPIPRCVARIHVYSLMWRYFDVGLYQFLSKYIYKPGYSVLSNSLKLSKFVNKLIASLATFIFIFMWHGTVWNIFVWSSLNYIGILLEYTGKAVSSTEGYKWFRTKILRSNSMENRWIAFLCSPLLALSAISNFYLLAGSEIGDLFFGLLKGPTWSNCFIISLSLYCCCQISIALKDIPSRTDIRKISEKKNVNVFVPN</sequence>
<reference evidence="7" key="2">
    <citation type="submission" date="2022-06" db="UniProtKB">
        <authorList>
            <consortium name="EnsemblMetazoa"/>
        </authorList>
    </citation>
    <scope>IDENTIFICATION</scope>
    <source>
        <strain evidence="7">p50T (Dazao)</strain>
    </source>
</reference>
<dbReference type="SMR" id="A0A8R2LV85"/>
<evidence type="ECO:0000256" key="6">
    <source>
        <dbReference type="SAM" id="Phobius"/>
    </source>
</evidence>
<keyword evidence="2 6" id="KW-0812">Transmembrane</keyword>
<dbReference type="InterPro" id="IPR004299">
    <property type="entry name" value="MBOAT_fam"/>
</dbReference>
<evidence type="ECO:0000256" key="5">
    <source>
        <dbReference type="ARBA" id="ARBA00038268"/>
    </source>
</evidence>
<dbReference type="RefSeq" id="XP_037867102.1">
    <property type="nucleotide sequence ID" value="XM_038011174.2"/>
</dbReference>
<evidence type="ECO:0000256" key="1">
    <source>
        <dbReference type="ARBA" id="ARBA00004141"/>
    </source>
</evidence>
<evidence type="ECO:0000313" key="8">
    <source>
        <dbReference type="Proteomes" id="UP000005204"/>
    </source>
</evidence>
<dbReference type="Pfam" id="PF03062">
    <property type="entry name" value="MBOAT"/>
    <property type="match status" value="1"/>
</dbReference>
<dbReference type="GO" id="GO:0005783">
    <property type="term" value="C:endoplasmic reticulum"/>
    <property type="evidence" value="ECO:0007669"/>
    <property type="project" value="TreeGrafter"/>
</dbReference>
<keyword evidence="4 6" id="KW-0472">Membrane</keyword>
<protein>
    <recommendedName>
        <fullName evidence="9">Protein-cysteine N-palmitoyltransferase Rasp</fullName>
    </recommendedName>
</protein>
<feature type="transmembrane region" description="Helical" evidence="6">
    <location>
        <begin position="449"/>
        <end position="471"/>
    </location>
</feature>
<reference evidence="8" key="1">
    <citation type="journal article" date="2008" name="Insect Biochem. Mol. Biol.">
        <title>The genome of a lepidopteran model insect, the silkworm Bombyx mori.</title>
        <authorList>
            <consortium name="International Silkworm Genome Consortium"/>
        </authorList>
    </citation>
    <scope>NUCLEOTIDE SEQUENCE [LARGE SCALE GENOMIC DNA]</scope>
    <source>
        <strain evidence="8">p50T</strain>
    </source>
</reference>
<dbReference type="KEGG" id="bmor:105842186"/>
<dbReference type="InterPro" id="IPR051085">
    <property type="entry name" value="MB_O-acyltransferase"/>
</dbReference>
<comment type="similarity">
    <text evidence="5">Belongs to the membrane-bound acyltransferase family. HHAT subfamily.</text>
</comment>
<evidence type="ECO:0000256" key="2">
    <source>
        <dbReference type="ARBA" id="ARBA00022692"/>
    </source>
</evidence>
<name>A0A8R2LV85_BOMMO</name>
<evidence type="ECO:0008006" key="9">
    <source>
        <dbReference type="Google" id="ProtNLM"/>
    </source>
</evidence>
<keyword evidence="3 6" id="KW-1133">Transmembrane helix</keyword>